<evidence type="ECO:0000313" key="4">
    <source>
        <dbReference type="EMBL" id="EMI18392.1"/>
    </source>
</evidence>
<dbReference type="GO" id="GO:0020037">
    <property type="term" value="F:heme binding"/>
    <property type="evidence" value="ECO:0007669"/>
    <property type="project" value="InterPro"/>
</dbReference>
<accession>M5RSN0</accession>
<dbReference type="InterPro" id="IPR011429">
    <property type="entry name" value="Cyt_c_Planctomycete-type"/>
</dbReference>
<evidence type="ECO:0000259" key="2">
    <source>
        <dbReference type="Pfam" id="PF07587"/>
    </source>
</evidence>
<feature type="domain" description="DUF1553" evidence="2">
    <location>
        <begin position="694"/>
        <end position="951"/>
    </location>
</feature>
<name>M5RSN0_9BACT</name>
<reference evidence="4 5" key="1">
    <citation type="journal article" date="2013" name="Mar. Genomics">
        <title>Expression of sulfatases in Rhodopirellula baltica and the diversity of sulfatases in the genus Rhodopirellula.</title>
        <authorList>
            <person name="Wegner C.E."/>
            <person name="Richter-Heitmann T."/>
            <person name="Klindworth A."/>
            <person name="Klockow C."/>
            <person name="Richter M."/>
            <person name="Achstetter T."/>
            <person name="Glockner F.O."/>
            <person name="Harder J."/>
        </authorList>
    </citation>
    <scope>NUCLEOTIDE SEQUENCE [LARGE SCALE GENOMIC DNA]</scope>
    <source>
        <strain evidence="4 5">SM1</strain>
    </source>
</reference>
<feature type="domain" description="Cytochrome C Planctomycete-type" evidence="3">
    <location>
        <begin position="48"/>
        <end position="105"/>
    </location>
</feature>
<dbReference type="AlphaFoldDB" id="M5RSN0"/>
<dbReference type="Pfam" id="PF07587">
    <property type="entry name" value="PSD1"/>
    <property type="match status" value="1"/>
</dbReference>
<dbReference type="EMBL" id="ANOG01000674">
    <property type="protein sequence ID" value="EMI18392.1"/>
    <property type="molecule type" value="Genomic_DNA"/>
</dbReference>
<dbReference type="Proteomes" id="UP000011991">
    <property type="component" value="Unassembled WGS sequence"/>
</dbReference>
<organism evidence="4 5">
    <name type="scientific">Rhodopirellula maiorica SM1</name>
    <dbReference type="NCBI Taxonomy" id="1265738"/>
    <lineage>
        <taxon>Bacteria</taxon>
        <taxon>Pseudomonadati</taxon>
        <taxon>Planctomycetota</taxon>
        <taxon>Planctomycetia</taxon>
        <taxon>Pirellulales</taxon>
        <taxon>Pirellulaceae</taxon>
        <taxon>Novipirellula</taxon>
    </lineage>
</organism>
<dbReference type="Pfam" id="PF07635">
    <property type="entry name" value="PSCyt1"/>
    <property type="match status" value="1"/>
</dbReference>
<dbReference type="InterPro" id="IPR036909">
    <property type="entry name" value="Cyt_c-like_dom_sf"/>
</dbReference>
<evidence type="ECO:0000313" key="5">
    <source>
        <dbReference type="Proteomes" id="UP000011991"/>
    </source>
</evidence>
<dbReference type="SUPFAM" id="SSF46626">
    <property type="entry name" value="Cytochrome c"/>
    <property type="match status" value="1"/>
</dbReference>
<dbReference type="PANTHER" id="PTHR35889">
    <property type="entry name" value="CYCLOINULO-OLIGOSACCHARIDE FRUCTANOTRANSFERASE-RELATED"/>
    <property type="match status" value="1"/>
</dbReference>
<comment type="caution">
    <text evidence="4">The sequence shown here is derived from an EMBL/GenBank/DDBJ whole genome shotgun (WGS) entry which is preliminary data.</text>
</comment>
<dbReference type="RefSeq" id="WP_008701236.1">
    <property type="nucleotide sequence ID" value="NZ_ANOG01000674.1"/>
</dbReference>
<dbReference type="OrthoDB" id="127107at2"/>
<protein>
    <submittedName>
        <fullName evidence="4">Secreted protein containing DUF1549</fullName>
    </submittedName>
</protein>
<proteinExistence type="predicted"/>
<dbReference type="InterPro" id="IPR011444">
    <property type="entry name" value="DUF1549"/>
</dbReference>
<keyword evidence="5" id="KW-1185">Reference proteome</keyword>
<dbReference type="PANTHER" id="PTHR35889:SF3">
    <property type="entry name" value="F-BOX DOMAIN-CONTAINING PROTEIN"/>
    <property type="match status" value="1"/>
</dbReference>
<gene>
    <name evidence="4" type="ORF">RMSM_04683</name>
</gene>
<evidence type="ECO:0000259" key="3">
    <source>
        <dbReference type="Pfam" id="PF07635"/>
    </source>
</evidence>
<dbReference type="PATRIC" id="fig|1265738.3.peg.4703"/>
<dbReference type="GO" id="GO:0009055">
    <property type="term" value="F:electron transfer activity"/>
    <property type="evidence" value="ECO:0007669"/>
    <property type="project" value="InterPro"/>
</dbReference>
<sequence>MRESYSANIRYSVVFSLALLALVGGTNAFADRPLRFNRDVRPILSDKCFACHGPDAETVEGGLRLDLRDEATEASGAIVPGNAAESEFIRRIVSSDPDEIMPPPESHKTLDASEQALLRRWIDEGAVYEPHWAYVPLVRPAVPTQGDAVGSSEIDRFIARRLSEEAVDPMPAADRVTLIRRLSFDLTGLPPTLAEVNAFVHDTRDDAYDQLVDRLLDSPRYGERMAIYWLDLVRYADTVGYHGDQNVSQSPYRDYVINAFNANMPYDQFVREQLAGDLLPTPTLDQLVASGYNRLNQTTEEGGAQAKEYLSIYFADRVRNVSQVFMGATVGCAQCHDHKYDPYTARDFYSLGAFFADLEERGVYGARSRPPSIRVPSQSDRKKIEAIDQHIARVVAEQQSVRQSLVASQPQWEAEIKAQISTNVEVETVWIDDAQDTGGKSDGNWNFVTADTAPVHSGDASRRQSSDGLVQHFFLGAEKTAPISADTRFFTWVYLDPKNPPQSIMLQLNDGQWDHRAVWGSDAISYGRRTESWAGYRRRGELPKTGKWVRLEIGAADVGLSADKPVVGMAFTQFGGQVYWDKAGWISEQGVPKLVADALQIAPGDRNDTQSAAVREHFLANSPPVIELEERLNDLRAERTAIEESSPQTLVSKSVTPRTIRVQPRGNWMDDSGEIVEPAIPAFLGELEINGRATRLDLANWLCRADNVLTSRTMVNRLWYLMFGRGICSSVDDFGGQGTYPSYPDLLDWLAVEFVESGWDIKHILREIVTSDAYRRSSRPTEQLRKLDPYNELFARQGRFRIDAEMVRDNALAISGLLVQQIGGESVRPYQPPGYYAQLNFPRRTYVADQGDTQYRRGVYTHWQRTFLHPMLKAFDAPSREECTAARAKSNTPLQALSLLNDPTFVEAARVFAARIMRESGPSVDQRIEWAYQTTLSRNPEPAVASELRKVYDEHLAHYSGKPDAALKLVSEGNASAATDLPAAELAAWTSVARVLLNLHETMMRY</sequence>
<dbReference type="InterPro" id="IPR022655">
    <property type="entry name" value="DUF1553"/>
</dbReference>
<dbReference type="Pfam" id="PF07583">
    <property type="entry name" value="PSCyt2"/>
    <property type="match status" value="1"/>
</dbReference>
<evidence type="ECO:0000259" key="1">
    <source>
        <dbReference type="Pfam" id="PF07583"/>
    </source>
</evidence>
<feature type="domain" description="DUF1549" evidence="1">
    <location>
        <begin position="153"/>
        <end position="359"/>
    </location>
</feature>